<proteinExistence type="predicted"/>
<gene>
    <name evidence="1" type="ORF">GCM10022384_14860</name>
</gene>
<sequence>MKSWIDSRLGNAYPGHEVNLVFVRGLTADAVAEGLAGLRRQVLETGSAGGWTWAMHDSFAPEANDFDTADYRPLCEGDGEAVVFMVEPCSAKAHSPDFTYYRDGRCVLHFSFEDVGQRVGDNPDHLSAELLEAGLIGPDAYCELEDEDDGHDCSEHLADQDDRLVRAIAAAFGLPSPPLAAEVVG</sequence>
<reference evidence="2" key="1">
    <citation type="journal article" date="2019" name="Int. J. Syst. Evol. Microbiol.">
        <title>The Global Catalogue of Microorganisms (GCM) 10K type strain sequencing project: providing services to taxonomists for standard genome sequencing and annotation.</title>
        <authorList>
            <consortium name="The Broad Institute Genomics Platform"/>
            <consortium name="The Broad Institute Genome Sequencing Center for Infectious Disease"/>
            <person name="Wu L."/>
            <person name="Ma J."/>
        </authorList>
    </citation>
    <scope>NUCLEOTIDE SEQUENCE [LARGE SCALE GENOMIC DNA]</scope>
    <source>
        <strain evidence="2">JCM 17027</strain>
    </source>
</reference>
<organism evidence="1 2">
    <name type="scientific">Streptomyces marokkonensis</name>
    <dbReference type="NCBI Taxonomy" id="324855"/>
    <lineage>
        <taxon>Bacteria</taxon>
        <taxon>Bacillati</taxon>
        <taxon>Actinomycetota</taxon>
        <taxon>Actinomycetes</taxon>
        <taxon>Kitasatosporales</taxon>
        <taxon>Streptomycetaceae</taxon>
        <taxon>Streptomyces</taxon>
    </lineage>
</organism>
<dbReference type="RefSeq" id="WP_345590308.1">
    <property type="nucleotide sequence ID" value="NZ_BAABCQ010000019.1"/>
</dbReference>
<protein>
    <submittedName>
        <fullName evidence="1">Uncharacterized protein</fullName>
    </submittedName>
</protein>
<comment type="caution">
    <text evidence="1">The sequence shown here is derived from an EMBL/GenBank/DDBJ whole genome shotgun (WGS) entry which is preliminary data.</text>
</comment>
<evidence type="ECO:0000313" key="1">
    <source>
        <dbReference type="EMBL" id="GAA3963845.1"/>
    </source>
</evidence>
<name>A0ABP7PDS7_9ACTN</name>
<dbReference type="EMBL" id="BAABCQ010000019">
    <property type="protein sequence ID" value="GAA3963845.1"/>
    <property type="molecule type" value="Genomic_DNA"/>
</dbReference>
<dbReference type="Proteomes" id="UP001500034">
    <property type="component" value="Unassembled WGS sequence"/>
</dbReference>
<keyword evidence="2" id="KW-1185">Reference proteome</keyword>
<accession>A0ABP7PDS7</accession>
<evidence type="ECO:0000313" key="2">
    <source>
        <dbReference type="Proteomes" id="UP001500034"/>
    </source>
</evidence>